<proteinExistence type="predicted"/>
<reference evidence="2" key="1">
    <citation type="submission" date="2018-05" db="EMBL/GenBank/DDBJ databases">
        <authorList>
            <person name="Lanie J.A."/>
            <person name="Ng W.-L."/>
            <person name="Kazmierczak K.M."/>
            <person name="Andrzejewski T.M."/>
            <person name="Davidsen T.M."/>
            <person name="Wayne K.J."/>
            <person name="Tettelin H."/>
            <person name="Glass J.I."/>
            <person name="Rusch D."/>
            <person name="Podicherti R."/>
            <person name="Tsui H.-C.T."/>
            <person name="Winkler M.E."/>
        </authorList>
    </citation>
    <scope>NUCLEOTIDE SEQUENCE</scope>
</reference>
<name>A0A382ZM16_9ZZZZ</name>
<dbReference type="EMBL" id="UINC01185068">
    <property type="protein sequence ID" value="SVD96597.1"/>
    <property type="molecule type" value="Genomic_DNA"/>
</dbReference>
<protein>
    <submittedName>
        <fullName evidence="2">Uncharacterized protein</fullName>
    </submittedName>
</protein>
<sequence length="168" mass="19787">MPQSNNLGFRSWYYFRMGWATYFAFIFAAVNMLTVTYFLAIENYPSLKSIFPSFEIYILIAVGIGIPLLTVIGYAHFKRTQARRAEVDILMETQPYMVRSLVNSEMLLNINLKILDILKSISEEKLSATQKEEVNKLEKQLLDFVNKRQFRDNKDREFFLDMDKKKLD</sequence>
<evidence type="ECO:0000256" key="1">
    <source>
        <dbReference type="SAM" id="Phobius"/>
    </source>
</evidence>
<accession>A0A382ZM16</accession>
<dbReference type="AlphaFoldDB" id="A0A382ZM16"/>
<keyword evidence="1" id="KW-0812">Transmembrane</keyword>
<keyword evidence="1" id="KW-0472">Membrane</keyword>
<evidence type="ECO:0000313" key="2">
    <source>
        <dbReference type="EMBL" id="SVD96597.1"/>
    </source>
</evidence>
<feature type="transmembrane region" description="Helical" evidence="1">
    <location>
        <begin position="56"/>
        <end position="77"/>
    </location>
</feature>
<feature type="transmembrane region" description="Helical" evidence="1">
    <location>
        <begin position="20"/>
        <end position="41"/>
    </location>
</feature>
<gene>
    <name evidence="2" type="ORF">METZ01_LOCUS449451</name>
</gene>
<keyword evidence="1" id="KW-1133">Transmembrane helix</keyword>
<organism evidence="2">
    <name type="scientific">marine metagenome</name>
    <dbReference type="NCBI Taxonomy" id="408172"/>
    <lineage>
        <taxon>unclassified sequences</taxon>
        <taxon>metagenomes</taxon>
        <taxon>ecological metagenomes</taxon>
    </lineage>
</organism>